<gene>
    <name evidence="7" type="primary">flgD</name>
    <name evidence="7" type="ORF">KYE46_01025</name>
</gene>
<evidence type="ECO:0000256" key="4">
    <source>
        <dbReference type="ARBA" id="ARBA00024746"/>
    </source>
</evidence>
<evidence type="ECO:0000313" key="7">
    <source>
        <dbReference type="EMBL" id="QXT39874.1"/>
    </source>
</evidence>
<keyword evidence="7" id="KW-0282">Flagellum</keyword>
<dbReference type="NCBIfam" id="NF009453">
    <property type="entry name" value="PRK12813.1"/>
    <property type="match status" value="1"/>
</dbReference>
<organism evidence="7 8">
    <name type="scientific">Gymnodinialimonas ceratoperidinii</name>
    <dbReference type="NCBI Taxonomy" id="2856823"/>
    <lineage>
        <taxon>Bacteria</taxon>
        <taxon>Pseudomonadati</taxon>
        <taxon>Pseudomonadota</taxon>
        <taxon>Alphaproteobacteria</taxon>
        <taxon>Rhodobacterales</taxon>
        <taxon>Paracoccaceae</taxon>
        <taxon>Gymnodinialimonas</taxon>
    </lineage>
</organism>
<dbReference type="InterPro" id="IPR005648">
    <property type="entry name" value="FlgD"/>
</dbReference>
<feature type="domain" description="FlgD/Vpr Ig-like" evidence="6">
    <location>
        <begin position="108"/>
        <end position="174"/>
    </location>
</feature>
<comment type="similarity">
    <text evidence="1 5">Belongs to the FlgD family.</text>
</comment>
<dbReference type="InterPro" id="IPR025965">
    <property type="entry name" value="FlgD/Vpr_Ig-like"/>
</dbReference>
<comment type="function">
    <text evidence="4 5">Required for flagellar hook formation. May act as a scaffolding protein.</text>
</comment>
<dbReference type="AlphaFoldDB" id="A0A8F6TXC3"/>
<evidence type="ECO:0000259" key="6">
    <source>
        <dbReference type="Pfam" id="PF13860"/>
    </source>
</evidence>
<reference evidence="7 8" key="1">
    <citation type="submission" date="2021-07" db="EMBL/GenBank/DDBJ databases">
        <title>A novel Jannaschia species isolated from marine dinoflagellate Ceratoperidinium margalefii.</title>
        <authorList>
            <person name="Jiang Y."/>
            <person name="Li Z."/>
        </authorList>
    </citation>
    <scope>NUCLEOTIDE SEQUENCE [LARGE SCALE GENOMIC DNA]</scope>
    <source>
        <strain evidence="7 8">J12C1-MA-4</strain>
    </source>
</reference>
<proteinExistence type="inferred from homology"/>
<protein>
    <recommendedName>
        <fullName evidence="2 5">Basal-body rod modification protein FlgD</fullName>
    </recommendedName>
</protein>
<dbReference type="KEGG" id="gce:KYE46_01025"/>
<dbReference type="Pfam" id="PF13860">
    <property type="entry name" value="FlgD_ig"/>
    <property type="match status" value="1"/>
</dbReference>
<accession>A0A8F6TXC3</accession>
<dbReference type="Proteomes" id="UP000825009">
    <property type="component" value="Chromosome"/>
</dbReference>
<keyword evidence="7" id="KW-0966">Cell projection</keyword>
<evidence type="ECO:0000256" key="1">
    <source>
        <dbReference type="ARBA" id="ARBA00010577"/>
    </source>
</evidence>
<dbReference type="GO" id="GO:0044781">
    <property type="term" value="P:bacterial-type flagellum organization"/>
    <property type="evidence" value="ECO:0007669"/>
    <property type="project" value="UniProtKB-UniRule"/>
</dbReference>
<dbReference type="RefSeq" id="WP_219002833.1">
    <property type="nucleotide sequence ID" value="NZ_CP079194.1"/>
</dbReference>
<evidence type="ECO:0000256" key="2">
    <source>
        <dbReference type="ARBA" id="ARBA00016013"/>
    </source>
</evidence>
<dbReference type="Pfam" id="PF03963">
    <property type="entry name" value="FlgD"/>
    <property type="match status" value="1"/>
</dbReference>
<dbReference type="EMBL" id="CP079194">
    <property type="protein sequence ID" value="QXT39874.1"/>
    <property type="molecule type" value="Genomic_DNA"/>
</dbReference>
<evidence type="ECO:0000256" key="3">
    <source>
        <dbReference type="ARBA" id="ARBA00022795"/>
    </source>
</evidence>
<evidence type="ECO:0000256" key="5">
    <source>
        <dbReference type="RuleBase" id="RU362076"/>
    </source>
</evidence>
<keyword evidence="3 5" id="KW-1005">Bacterial flagellum biogenesis</keyword>
<keyword evidence="8" id="KW-1185">Reference proteome</keyword>
<keyword evidence="7" id="KW-0969">Cilium</keyword>
<sequence length="221" mass="23878">MEILSALQSNNATPAPVQENSALASITSDFDMFLRLLTTQMQNQDPLDPADSTEYTAQLATFSGVEQQVETNNLLRDLQASFASMNMGQLSGWIGMEARAEVPVNFTGQTTMVQVAPHALADRMELIVRNGAGDVVASVPAVLTDEPFAWDGRGNDGTPLPHDTYSLSVQSWSGEDVLEERAAFVYGEITEAQTLSGEVWVTMENGVSLPAENVQGLRRAP</sequence>
<name>A0A8F6TXC3_9RHOB</name>
<evidence type="ECO:0000313" key="8">
    <source>
        <dbReference type="Proteomes" id="UP000825009"/>
    </source>
</evidence>